<evidence type="ECO:0000256" key="7">
    <source>
        <dbReference type="RuleBase" id="RU361153"/>
    </source>
</evidence>
<keyword evidence="4" id="KW-0961">Cell wall biogenesis/degradation</keyword>
<evidence type="ECO:0000256" key="2">
    <source>
        <dbReference type="ARBA" id="ARBA00022801"/>
    </source>
</evidence>
<evidence type="ECO:0000256" key="5">
    <source>
        <dbReference type="ARBA" id="ARBA00036824"/>
    </source>
</evidence>
<sequence length="421" mass="47345">MLLKSSLQLLVAGLATAAPASDTLKRGVSFDWGTEKVRGVNIGGWLVLEPWITPSIFEQFSPAEVVDEYTLNQKLGTQRAHDEVLKPHWDSWVTFEDFKRIKDYGFNVVRIPIGYWAYATYGSPYAQGAAPYLDNAIDWARATGLKVFIDLHGAPGSQNGFDNSGQKTSNPLWLTGDTTQQTLEVIQIIADKYAQPMYQDVVVGIQLLNEPLMSNLQGGQDGVRQYYRDGYGNVRTVSDTPVILHDGFQQPPTWNGFLTPSDNNAQGVVMDHHEYQVFNFEQIAWDPPAHRQHVCNNIDTINGADKWTFVGEWTGAMTDCAKYLNGYGVGARYDGSYPESTYKGSCADFNDLNNWDQQLKDDTRMYIEAQLDAFEAKTQGWVWWNFKTEGAAEWDMFRLVEAGIFPNPPTSRKFGPVCNNL</sequence>
<accession>A0A6A6W7T1</accession>
<dbReference type="AlphaFoldDB" id="A0A6A6W7T1"/>
<dbReference type="RefSeq" id="XP_033601046.1">
    <property type="nucleotide sequence ID" value="XM_033743915.1"/>
</dbReference>
<dbReference type="PANTHER" id="PTHR31297:SF8">
    <property type="entry name" value="GLYCOSIDE HYDROLASE FAMILY 5 DOMAIN-CONTAINING PROTEIN"/>
    <property type="match status" value="1"/>
</dbReference>
<evidence type="ECO:0000313" key="10">
    <source>
        <dbReference type="EMBL" id="KAF2758595.1"/>
    </source>
</evidence>
<dbReference type="InterPro" id="IPR017853">
    <property type="entry name" value="GH"/>
</dbReference>
<keyword evidence="3 7" id="KW-0326">Glycosidase</keyword>
<dbReference type="InterPro" id="IPR050386">
    <property type="entry name" value="Glycosyl_hydrolase_5"/>
</dbReference>
<comment type="catalytic activity">
    <reaction evidence="5">
        <text>Successive hydrolysis of beta-D-glucose units from the non-reducing ends of (1-&gt;3)-beta-D-glucans, releasing alpha-glucose.</text>
        <dbReference type="EC" id="3.2.1.58"/>
    </reaction>
</comment>
<evidence type="ECO:0000259" key="9">
    <source>
        <dbReference type="Pfam" id="PF00150"/>
    </source>
</evidence>
<keyword evidence="2 7" id="KW-0378">Hydrolase</keyword>
<comment type="similarity">
    <text evidence="1 7">Belongs to the glycosyl hydrolase 5 (cellulase A) family.</text>
</comment>
<dbReference type="Pfam" id="PF00150">
    <property type="entry name" value="Cellulase"/>
    <property type="match status" value="1"/>
</dbReference>
<protein>
    <recommendedName>
        <fullName evidence="6">glucan 1,3-beta-glucosidase</fullName>
        <ecNumber evidence="6">3.2.1.58</ecNumber>
    </recommendedName>
</protein>
<name>A0A6A6W7T1_9PEZI</name>
<feature type="chain" id="PRO_5025616251" description="glucan 1,3-beta-glucosidase" evidence="8">
    <location>
        <begin position="18"/>
        <end position="421"/>
    </location>
</feature>
<dbReference type="FunFam" id="3.20.20.80:FF:000033">
    <property type="entry name" value="Glucan 1,3-beta-glucosidase A"/>
    <property type="match status" value="1"/>
</dbReference>
<feature type="signal peptide" evidence="8">
    <location>
        <begin position="1"/>
        <end position="17"/>
    </location>
</feature>
<evidence type="ECO:0000256" key="1">
    <source>
        <dbReference type="ARBA" id="ARBA00005641"/>
    </source>
</evidence>
<dbReference type="InterPro" id="IPR018087">
    <property type="entry name" value="Glyco_hydro_5_CS"/>
</dbReference>
<dbReference type="GO" id="GO:0071555">
    <property type="term" value="P:cell wall organization"/>
    <property type="evidence" value="ECO:0007669"/>
    <property type="project" value="UniProtKB-KW"/>
</dbReference>
<dbReference type="GO" id="GO:0009986">
    <property type="term" value="C:cell surface"/>
    <property type="evidence" value="ECO:0007669"/>
    <property type="project" value="TreeGrafter"/>
</dbReference>
<dbReference type="InterPro" id="IPR001547">
    <property type="entry name" value="Glyco_hydro_5"/>
</dbReference>
<dbReference type="EMBL" id="ML996571">
    <property type="protein sequence ID" value="KAF2758595.1"/>
    <property type="molecule type" value="Genomic_DNA"/>
</dbReference>
<evidence type="ECO:0000313" key="11">
    <source>
        <dbReference type="Proteomes" id="UP000799437"/>
    </source>
</evidence>
<dbReference type="GO" id="GO:0009251">
    <property type="term" value="P:glucan catabolic process"/>
    <property type="evidence" value="ECO:0007669"/>
    <property type="project" value="TreeGrafter"/>
</dbReference>
<evidence type="ECO:0000256" key="6">
    <source>
        <dbReference type="ARBA" id="ARBA00038929"/>
    </source>
</evidence>
<dbReference type="GO" id="GO:0004338">
    <property type="term" value="F:glucan exo-1,3-beta-glucosidase activity"/>
    <property type="evidence" value="ECO:0007669"/>
    <property type="project" value="UniProtKB-EC"/>
</dbReference>
<feature type="domain" description="Glycoside hydrolase family 5" evidence="9">
    <location>
        <begin position="97"/>
        <end position="318"/>
    </location>
</feature>
<dbReference type="SUPFAM" id="SSF51445">
    <property type="entry name" value="(Trans)glycosidases"/>
    <property type="match status" value="1"/>
</dbReference>
<dbReference type="PROSITE" id="PS00659">
    <property type="entry name" value="GLYCOSYL_HYDROL_F5"/>
    <property type="match status" value="1"/>
</dbReference>
<dbReference type="OrthoDB" id="62120at2759"/>
<dbReference type="EC" id="3.2.1.58" evidence="6"/>
<evidence type="ECO:0000256" key="3">
    <source>
        <dbReference type="ARBA" id="ARBA00023295"/>
    </source>
</evidence>
<dbReference type="Gene3D" id="3.20.20.80">
    <property type="entry name" value="Glycosidases"/>
    <property type="match status" value="1"/>
</dbReference>
<evidence type="ECO:0000256" key="8">
    <source>
        <dbReference type="SAM" id="SignalP"/>
    </source>
</evidence>
<dbReference type="PANTHER" id="PTHR31297">
    <property type="entry name" value="GLUCAN ENDO-1,6-BETA-GLUCOSIDASE B"/>
    <property type="match status" value="1"/>
</dbReference>
<dbReference type="Proteomes" id="UP000799437">
    <property type="component" value="Unassembled WGS sequence"/>
</dbReference>
<reference evidence="10" key="1">
    <citation type="journal article" date="2020" name="Stud. Mycol.">
        <title>101 Dothideomycetes genomes: a test case for predicting lifestyles and emergence of pathogens.</title>
        <authorList>
            <person name="Haridas S."/>
            <person name="Albert R."/>
            <person name="Binder M."/>
            <person name="Bloem J."/>
            <person name="Labutti K."/>
            <person name="Salamov A."/>
            <person name="Andreopoulos B."/>
            <person name="Baker S."/>
            <person name="Barry K."/>
            <person name="Bills G."/>
            <person name="Bluhm B."/>
            <person name="Cannon C."/>
            <person name="Castanera R."/>
            <person name="Culley D."/>
            <person name="Daum C."/>
            <person name="Ezra D."/>
            <person name="Gonzalez J."/>
            <person name="Henrissat B."/>
            <person name="Kuo A."/>
            <person name="Liang C."/>
            <person name="Lipzen A."/>
            <person name="Lutzoni F."/>
            <person name="Magnuson J."/>
            <person name="Mondo S."/>
            <person name="Nolan M."/>
            <person name="Ohm R."/>
            <person name="Pangilinan J."/>
            <person name="Park H.-J."/>
            <person name="Ramirez L."/>
            <person name="Alfaro M."/>
            <person name="Sun H."/>
            <person name="Tritt A."/>
            <person name="Yoshinaga Y."/>
            <person name="Zwiers L.-H."/>
            <person name="Turgeon B."/>
            <person name="Goodwin S."/>
            <person name="Spatafora J."/>
            <person name="Crous P."/>
            <person name="Grigoriev I."/>
        </authorList>
    </citation>
    <scope>NUCLEOTIDE SEQUENCE</scope>
    <source>
        <strain evidence="10">CBS 121739</strain>
    </source>
</reference>
<evidence type="ECO:0000256" key="4">
    <source>
        <dbReference type="ARBA" id="ARBA00023316"/>
    </source>
</evidence>
<proteinExistence type="inferred from homology"/>
<dbReference type="GeneID" id="54484969"/>
<dbReference type="GO" id="GO:0005576">
    <property type="term" value="C:extracellular region"/>
    <property type="evidence" value="ECO:0007669"/>
    <property type="project" value="TreeGrafter"/>
</dbReference>
<gene>
    <name evidence="10" type="ORF">EJ05DRAFT_475901</name>
</gene>
<organism evidence="10 11">
    <name type="scientific">Pseudovirgaria hyperparasitica</name>
    <dbReference type="NCBI Taxonomy" id="470096"/>
    <lineage>
        <taxon>Eukaryota</taxon>
        <taxon>Fungi</taxon>
        <taxon>Dikarya</taxon>
        <taxon>Ascomycota</taxon>
        <taxon>Pezizomycotina</taxon>
        <taxon>Dothideomycetes</taxon>
        <taxon>Dothideomycetes incertae sedis</taxon>
        <taxon>Acrospermales</taxon>
        <taxon>Acrospermaceae</taxon>
        <taxon>Pseudovirgaria</taxon>
    </lineage>
</organism>
<keyword evidence="11" id="KW-1185">Reference proteome</keyword>
<keyword evidence="8" id="KW-0732">Signal</keyword>